<feature type="compositionally biased region" description="Low complexity" evidence="6">
    <location>
        <begin position="491"/>
        <end position="502"/>
    </location>
</feature>
<evidence type="ECO:0000256" key="1">
    <source>
        <dbReference type="ARBA" id="ARBA00004123"/>
    </source>
</evidence>
<feature type="compositionally biased region" description="Polar residues" evidence="6">
    <location>
        <begin position="510"/>
        <end position="524"/>
    </location>
</feature>
<dbReference type="EMBL" id="AWUE01021938">
    <property type="protein sequence ID" value="OMO60210.1"/>
    <property type="molecule type" value="Genomic_DNA"/>
</dbReference>
<dbReference type="FunFam" id="1.10.10.60:FF:000342">
    <property type="entry name" value="trihelix transcription factor PTL-like"/>
    <property type="match status" value="1"/>
</dbReference>
<evidence type="ECO:0000259" key="7">
    <source>
        <dbReference type="PROSITE" id="PS50090"/>
    </source>
</evidence>
<gene>
    <name evidence="8" type="ORF">COLO4_33898</name>
</gene>
<reference evidence="9" key="1">
    <citation type="submission" date="2013-09" db="EMBL/GenBank/DDBJ databases">
        <title>Corchorus olitorius genome sequencing.</title>
        <authorList>
            <person name="Alam M."/>
            <person name="Haque M.S."/>
            <person name="Islam M.S."/>
            <person name="Emdad E.M."/>
            <person name="Islam M.M."/>
            <person name="Ahmed B."/>
            <person name="Halim A."/>
            <person name="Hossen Q.M.M."/>
            <person name="Hossain M.Z."/>
            <person name="Ahmed R."/>
            <person name="Khan M.M."/>
            <person name="Islam R."/>
            <person name="Rashid M.M."/>
            <person name="Khan S.A."/>
            <person name="Rahman M.S."/>
            <person name="Alam M."/>
            <person name="Yahiya A.S."/>
            <person name="Khan M.S."/>
            <person name="Azam M.S."/>
            <person name="Haque T."/>
            <person name="Lashkar M.Z.H."/>
            <person name="Akhand A.I."/>
            <person name="Morshed G."/>
            <person name="Roy S."/>
            <person name="Uddin K.S."/>
            <person name="Rabeya T."/>
            <person name="Hossain A.S."/>
            <person name="Chowdhury A."/>
            <person name="Snigdha A.R."/>
            <person name="Mortoza M.S."/>
            <person name="Matin S.A."/>
            <person name="Hoque S.M.E."/>
            <person name="Islam M.K."/>
            <person name="Roy D.K."/>
            <person name="Haider R."/>
            <person name="Moosa M.M."/>
            <person name="Elias S.M."/>
            <person name="Hasan A.M."/>
            <person name="Jahan S."/>
            <person name="Shafiuddin M."/>
            <person name="Mahmood N."/>
            <person name="Shommy N.S."/>
        </authorList>
    </citation>
    <scope>NUCLEOTIDE SEQUENCE [LARGE SCALE GENOMIC DNA]</scope>
    <source>
        <strain evidence="9">cv. O-4</strain>
    </source>
</reference>
<dbReference type="GO" id="GO:0006355">
    <property type="term" value="P:regulation of DNA-templated transcription"/>
    <property type="evidence" value="ECO:0007669"/>
    <property type="project" value="UniProtKB-ARBA"/>
</dbReference>
<keyword evidence="3" id="KW-0238">DNA-binding</keyword>
<keyword evidence="2" id="KW-0805">Transcription regulation</keyword>
<organism evidence="8 9">
    <name type="scientific">Corchorus olitorius</name>
    <dbReference type="NCBI Taxonomy" id="93759"/>
    <lineage>
        <taxon>Eukaryota</taxon>
        <taxon>Viridiplantae</taxon>
        <taxon>Streptophyta</taxon>
        <taxon>Embryophyta</taxon>
        <taxon>Tracheophyta</taxon>
        <taxon>Spermatophyta</taxon>
        <taxon>Magnoliopsida</taxon>
        <taxon>eudicotyledons</taxon>
        <taxon>Gunneridae</taxon>
        <taxon>Pentapetalae</taxon>
        <taxon>rosids</taxon>
        <taxon>malvids</taxon>
        <taxon>Malvales</taxon>
        <taxon>Malvaceae</taxon>
        <taxon>Grewioideae</taxon>
        <taxon>Apeibeae</taxon>
        <taxon>Corchorus</taxon>
    </lineage>
</organism>
<dbReference type="InterPro" id="IPR001005">
    <property type="entry name" value="SANT/Myb"/>
</dbReference>
<comment type="caution">
    <text evidence="8">The sequence shown here is derived from an EMBL/GenBank/DDBJ whole genome shotgun (WGS) entry which is preliminary data.</text>
</comment>
<feature type="region of interest" description="Disordered" evidence="6">
    <location>
        <begin position="484"/>
        <end position="524"/>
    </location>
</feature>
<evidence type="ECO:0000256" key="5">
    <source>
        <dbReference type="ARBA" id="ARBA00023242"/>
    </source>
</evidence>
<dbReference type="PANTHER" id="PTHR21654">
    <property type="entry name" value="FI21293P1"/>
    <property type="match status" value="1"/>
</dbReference>
<keyword evidence="9" id="KW-1185">Reference proteome</keyword>
<name>A0A1R3GQE6_9ROSI</name>
<evidence type="ECO:0000256" key="6">
    <source>
        <dbReference type="SAM" id="MobiDB-lite"/>
    </source>
</evidence>
<dbReference type="STRING" id="93759.A0A1R3GQE6"/>
<keyword evidence="4" id="KW-0804">Transcription</keyword>
<comment type="subcellular location">
    <subcellularLocation>
        <location evidence="1">Nucleus</location>
    </subcellularLocation>
</comment>
<proteinExistence type="predicted"/>
<keyword evidence="5" id="KW-0539">Nucleus</keyword>
<feature type="domain" description="Myb-like" evidence="7">
    <location>
        <begin position="117"/>
        <end position="176"/>
    </location>
</feature>
<dbReference type="OrthoDB" id="1919525at2759"/>
<dbReference type="AlphaFoldDB" id="A0A1R3GQE6"/>
<evidence type="ECO:0000256" key="4">
    <source>
        <dbReference type="ARBA" id="ARBA00023163"/>
    </source>
</evidence>
<evidence type="ECO:0000256" key="2">
    <source>
        <dbReference type="ARBA" id="ARBA00023015"/>
    </source>
</evidence>
<dbReference type="CDD" id="cd12203">
    <property type="entry name" value="GT1"/>
    <property type="match status" value="2"/>
</dbReference>
<protein>
    <recommendedName>
        <fullName evidence="7">Myb-like domain-containing protein</fullName>
    </recommendedName>
</protein>
<evidence type="ECO:0000313" key="8">
    <source>
        <dbReference type="EMBL" id="OMO60210.1"/>
    </source>
</evidence>
<dbReference type="PROSITE" id="PS50090">
    <property type="entry name" value="MYB_LIKE"/>
    <property type="match status" value="2"/>
</dbReference>
<evidence type="ECO:0000256" key="3">
    <source>
        <dbReference type="ARBA" id="ARBA00023125"/>
    </source>
</evidence>
<dbReference type="SMART" id="SM00717">
    <property type="entry name" value="SANT"/>
    <property type="match status" value="2"/>
</dbReference>
<sequence>MGDQYGLPDLRRFLARRTHFPAIQQLSEPYFVHRNVAPLAPYEAFMVTNNGLPMVPTGALLRFGGGHDNHHFSAANSASASAFATTGIGSSGSGSAIFGVEMENGGWSFGNFDGGNSRWPRQETLTLLEIRSRLDSKFKEANQKGPLWDEVSRIMAEEHGYQRSGKKCREKFENLYKYYKKTKEGKAGRQDGKNYRFFRQLEALYGETSNQSSLSGTNLAQKAALVSQTPNIQENQDHKLMSESLSFSNASEFETSSSENNNDQEDLSAIAFMMKHSMEEKQKRVINIESGGSSSRDVNKIKGWKTKVKDLVESQMKKIIDSQDVWMERMLKTIEDKEQERILKEEEWRRQEAARFEKEHEFWAKGRAWVEARDASLMKVLKKFSSSAEIETHSQNTRKWAEHEVSSLIQLRKSLEPNRYSEERLWEEIEAKMVSLGYERDANECKEKWDTMQMYFNMTNAESYKKQKEDFKRRNSSSYFQQLDSYFGQGNSNNNNNNNNNENDNDSKQRGSPSSNSCVGTSHHQQLHDINSFHIAVNQGDDPQHLWDRYGLKLSKEKNHHI</sequence>
<dbReference type="GO" id="GO:0005634">
    <property type="term" value="C:nucleus"/>
    <property type="evidence" value="ECO:0007669"/>
    <property type="project" value="UniProtKB-SubCell"/>
</dbReference>
<accession>A0A1R3GQE6</accession>
<evidence type="ECO:0000313" key="9">
    <source>
        <dbReference type="Proteomes" id="UP000187203"/>
    </source>
</evidence>
<dbReference type="InterPro" id="IPR044822">
    <property type="entry name" value="Myb_DNA-bind_4"/>
</dbReference>
<feature type="domain" description="Myb-like" evidence="7">
    <location>
        <begin position="392"/>
        <end position="453"/>
    </location>
</feature>
<dbReference type="Gene3D" id="1.10.10.60">
    <property type="entry name" value="Homeodomain-like"/>
    <property type="match status" value="2"/>
</dbReference>
<dbReference type="Pfam" id="PF13837">
    <property type="entry name" value="Myb_DNA-bind_4"/>
    <property type="match status" value="2"/>
</dbReference>
<dbReference type="Proteomes" id="UP000187203">
    <property type="component" value="Unassembled WGS sequence"/>
</dbReference>
<dbReference type="GO" id="GO:0003677">
    <property type="term" value="F:DNA binding"/>
    <property type="evidence" value="ECO:0007669"/>
    <property type="project" value="UniProtKB-KW"/>
</dbReference>
<dbReference type="PANTHER" id="PTHR21654:SF63">
    <property type="entry name" value="MYB-LIKE DOMAIN-CONTAINING PROTEIN"/>
    <property type="match status" value="1"/>
</dbReference>